<keyword evidence="1" id="KW-1133">Transmembrane helix</keyword>
<keyword evidence="1" id="KW-0472">Membrane</keyword>
<gene>
    <name evidence="2" type="ORF">GRI35_03875</name>
</gene>
<evidence type="ECO:0008006" key="4">
    <source>
        <dbReference type="Google" id="ProtNLM"/>
    </source>
</evidence>
<dbReference type="AlphaFoldDB" id="A0A844Z6N0"/>
<comment type="caution">
    <text evidence="2">The sequence shown here is derived from an EMBL/GenBank/DDBJ whole genome shotgun (WGS) entry which is preliminary data.</text>
</comment>
<dbReference type="RefSeq" id="WP_160612955.1">
    <property type="nucleotide sequence ID" value="NZ_JAUFQM010000001.1"/>
</dbReference>
<reference evidence="2 3" key="1">
    <citation type="submission" date="2019-12" db="EMBL/GenBank/DDBJ databases">
        <title>Genomic-based taxomic classification of the family Erythrobacteraceae.</title>
        <authorList>
            <person name="Xu L."/>
        </authorList>
    </citation>
    <scope>NUCLEOTIDE SEQUENCE [LARGE SCALE GENOMIC DNA]</scope>
    <source>
        <strain evidence="2 3">KCTC 42006</strain>
    </source>
</reference>
<keyword evidence="1" id="KW-0812">Transmembrane</keyword>
<dbReference type="Gene3D" id="2.160.20.80">
    <property type="entry name" value="E3 ubiquitin-protein ligase SopA"/>
    <property type="match status" value="1"/>
</dbReference>
<feature type="transmembrane region" description="Helical" evidence="1">
    <location>
        <begin position="379"/>
        <end position="401"/>
    </location>
</feature>
<evidence type="ECO:0000256" key="1">
    <source>
        <dbReference type="SAM" id="Phobius"/>
    </source>
</evidence>
<keyword evidence="3" id="KW-1185">Reference proteome</keyword>
<proteinExistence type="predicted"/>
<organism evidence="2 3">
    <name type="scientific">Pontixanthobacter aestiaquae</name>
    <dbReference type="NCBI Taxonomy" id="1509367"/>
    <lineage>
        <taxon>Bacteria</taxon>
        <taxon>Pseudomonadati</taxon>
        <taxon>Pseudomonadota</taxon>
        <taxon>Alphaproteobacteria</taxon>
        <taxon>Sphingomonadales</taxon>
        <taxon>Erythrobacteraceae</taxon>
        <taxon>Pontixanthobacter</taxon>
    </lineage>
</organism>
<accession>A0A844Z6N0</accession>
<evidence type="ECO:0000313" key="2">
    <source>
        <dbReference type="EMBL" id="MXO82513.1"/>
    </source>
</evidence>
<dbReference type="Proteomes" id="UP000460290">
    <property type="component" value="Unassembled WGS sequence"/>
</dbReference>
<protein>
    <recommendedName>
        <fullName evidence="4">Pentapeptide repeat-containing protein</fullName>
    </recommendedName>
</protein>
<evidence type="ECO:0000313" key="3">
    <source>
        <dbReference type="Proteomes" id="UP000460290"/>
    </source>
</evidence>
<dbReference type="OrthoDB" id="7366205at2"/>
<feature type="transmembrane region" description="Helical" evidence="1">
    <location>
        <begin position="450"/>
        <end position="473"/>
    </location>
</feature>
<name>A0A844Z6N0_9SPHN</name>
<sequence length="479" mass="53907">MSAKTVLAGEDAITLWRHGKEAWNEWVADHPNASVDFSDHHFQSQDQGIVDFSDVQFPNGGVSFSGCNFDNNRSARPSFENARFGNGPVSFSDTRFGDRGVNFDKAHFGRGDVSFDGARFKGEVRFIEAKFNKGDITFHNAYFGLGHRYFDYAKFGIGDVNFFECVFEEGDVSFDYARFGRGDVSFDHVKFGQGDVSFDVTEFNEGTIGFMHAEFEPGNVSFGSAQFTKRTTLRLDNTHFKGRVEFPDLEHVGNIERLSLQGAIFEKSLHISAEEAFGCVLDLTQTKLSNQVTLENVECSLSREGAHFFERKAADRKDAQRFRRLKEIALQNKNYAQAVEFHVGEMQARRWYYKGKAANWSNATLEYFYMLFGDYGRSVAWPLIWLGLLTVSMAMSFAAWATSSVLAWWEKLPTALAFSSSQTFSFVPINVTARKEVAENLFGTGGIPEWAIAIATGQSLLSIVLLFLLGLGLRNRFRV</sequence>
<dbReference type="EMBL" id="WTYZ01000001">
    <property type="protein sequence ID" value="MXO82513.1"/>
    <property type="molecule type" value="Genomic_DNA"/>
</dbReference>